<proteinExistence type="inferred from homology"/>
<dbReference type="KEGG" id="tmb:Thimo_2410"/>
<evidence type="ECO:0000256" key="4">
    <source>
        <dbReference type="ARBA" id="ARBA00023075"/>
    </source>
</evidence>
<keyword evidence="5" id="KW-0411">Iron-sulfur</keyword>
<dbReference type="GO" id="GO:0009060">
    <property type="term" value="P:aerobic respiration"/>
    <property type="evidence" value="ECO:0007669"/>
    <property type="project" value="TreeGrafter"/>
</dbReference>
<keyword evidence="5" id="KW-0479">Metal-binding</keyword>
<dbReference type="NCBIfam" id="TIGR01957">
    <property type="entry name" value="nuoB_fam"/>
    <property type="match status" value="1"/>
</dbReference>
<dbReference type="GO" id="GO:0008137">
    <property type="term" value="F:NADH dehydrogenase (ubiquinone) activity"/>
    <property type="evidence" value="ECO:0007669"/>
    <property type="project" value="InterPro"/>
</dbReference>
<dbReference type="OrthoDB" id="9786737at2"/>
<dbReference type="Pfam" id="PF01058">
    <property type="entry name" value="Oxidored_q6"/>
    <property type="match status" value="1"/>
</dbReference>
<keyword evidence="4" id="KW-0830">Ubiquinone</keyword>
<dbReference type="STRING" id="765912.Thimo_2410"/>
<keyword evidence="5" id="KW-0520">NAD</keyword>
<dbReference type="EMBL" id="CP003051">
    <property type="protein sequence ID" value="AGA91146.1"/>
    <property type="molecule type" value="Genomic_DNA"/>
</dbReference>
<dbReference type="GO" id="GO:0046872">
    <property type="term" value="F:metal ion binding"/>
    <property type="evidence" value="ECO:0007669"/>
    <property type="project" value="UniProtKB-KW"/>
</dbReference>
<dbReference type="NCBIfam" id="NF005012">
    <property type="entry name" value="PRK06411.1"/>
    <property type="match status" value="1"/>
</dbReference>
<organism evidence="7 8">
    <name type="scientific">Thioflavicoccus mobilis 8321</name>
    <dbReference type="NCBI Taxonomy" id="765912"/>
    <lineage>
        <taxon>Bacteria</taxon>
        <taxon>Pseudomonadati</taxon>
        <taxon>Pseudomonadota</taxon>
        <taxon>Gammaproteobacteria</taxon>
        <taxon>Chromatiales</taxon>
        <taxon>Chromatiaceae</taxon>
        <taxon>Thioflavicoccus</taxon>
    </lineage>
</organism>
<keyword evidence="5" id="KW-0004">4Fe-4S</keyword>
<dbReference type="AlphaFoldDB" id="L0GYV2"/>
<comment type="similarity">
    <text evidence="1 5">Belongs to the complex I 20 kDa subunit family.</text>
</comment>
<dbReference type="InterPro" id="IPR006137">
    <property type="entry name" value="NADH_UbQ_OxRdtase-like_20kDa"/>
</dbReference>
<dbReference type="GO" id="GO:0045271">
    <property type="term" value="C:respiratory chain complex I"/>
    <property type="evidence" value="ECO:0007669"/>
    <property type="project" value="TreeGrafter"/>
</dbReference>
<evidence type="ECO:0000256" key="2">
    <source>
        <dbReference type="ARBA" id="ARBA00022719"/>
    </source>
</evidence>
<dbReference type="HOGENOM" id="CLU_055737_7_3_6"/>
<evidence type="ECO:0000256" key="5">
    <source>
        <dbReference type="RuleBase" id="RU004464"/>
    </source>
</evidence>
<reference evidence="7 8" key="1">
    <citation type="submission" date="2011-09" db="EMBL/GenBank/DDBJ databases">
        <title>Complete sequence of chromosome of Thioflavicoccus mobilis 8321.</title>
        <authorList>
            <consortium name="US DOE Joint Genome Institute"/>
            <person name="Lucas S."/>
            <person name="Han J."/>
            <person name="Lapidus A."/>
            <person name="Cheng J.-F."/>
            <person name="Goodwin L."/>
            <person name="Pitluck S."/>
            <person name="Peters L."/>
            <person name="Ovchinnikova G."/>
            <person name="Lu M."/>
            <person name="Detter J.C."/>
            <person name="Han C."/>
            <person name="Tapia R."/>
            <person name="Land M."/>
            <person name="Hauser L."/>
            <person name="Kyrpides N."/>
            <person name="Ivanova N."/>
            <person name="Pagani I."/>
            <person name="Vogl K."/>
            <person name="Liu Z."/>
            <person name="Imhoff J."/>
            <person name="Thiel V."/>
            <person name="Frigaard N.-U."/>
            <person name="Bryant D."/>
            <person name="Woyke T."/>
        </authorList>
    </citation>
    <scope>NUCLEOTIDE SEQUENCE [LARGE SCALE GENOMIC DNA]</scope>
    <source>
        <strain evidence="7 8">8321</strain>
    </source>
</reference>
<evidence type="ECO:0000256" key="1">
    <source>
        <dbReference type="ARBA" id="ARBA00009173"/>
    </source>
</evidence>
<evidence type="ECO:0000313" key="7">
    <source>
        <dbReference type="EMBL" id="AGA91146.1"/>
    </source>
</evidence>
<dbReference type="PANTHER" id="PTHR11995">
    <property type="entry name" value="NADH DEHYDROGENASE"/>
    <property type="match status" value="1"/>
</dbReference>
<dbReference type="RefSeq" id="WP_015281279.1">
    <property type="nucleotide sequence ID" value="NC_019940.1"/>
</dbReference>
<protein>
    <submittedName>
        <fullName evidence="7">NADH-quinone oxidoreductase, B subunit</fullName>
    </submittedName>
</protein>
<keyword evidence="5" id="KW-0408">Iron</keyword>
<dbReference type="GO" id="GO:0051539">
    <property type="term" value="F:4 iron, 4 sulfur cluster binding"/>
    <property type="evidence" value="ECO:0007669"/>
    <property type="project" value="UniProtKB-KW"/>
</dbReference>
<dbReference type="PANTHER" id="PTHR11995:SF14">
    <property type="entry name" value="NADH DEHYDROGENASE [UBIQUINONE] IRON-SULFUR PROTEIN 7, MITOCHONDRIAL"/>
    <property type="match status" value="1"/>
</dbReference>
<name>L0GYV2_9GAMM</name>
<dbReference type="SUPFAM" id="SSF56770">
    <property type="entry name" value="HydA/Nqo6-like"/>
    <property type="match status" value="1"/>
</dbReference>
<dbReference type="GO" id="GO:0048038">
    <property type="term" value="F:quinone binding"/>
    <property type="evidence" value="ECO:0007669"/>
    <property type="project" value="UniProtKB-KW"/>
</dbReference>
<dbReference type="Proteomes" id="UP000010816">
    <property type="component" value="Chromosome"/>
</dbReference>
<dbReference type="GO" id="GO:0015990">
    <property type="term" value="P:electron transport coupled proton transport"/>
    <property type="evidence" value="ECO:0007669"/>
    <property type="project" value="TreeGrafter"/>
</dbReference>
<dbReference type="eggNOG" id="COG0377">
    <property type="taxonomic scope" value="Bacteria"/>
</dbReference>
<accession>L0GYV2</accession>
<sequence length="210" mass="24274">MYRHNECEGFQCEQRMLEADLEAARDRQGPIEQLVAWMRKRSLFVLAFGTGCGAIEMRPLMTSRFDAERFGIVNAATPRQADVLVISGYLAIKTLKRVIRSYEQMQEPKYVIALGSCTINGGMYWDSYNTVKQVDRYLPVDMYVNGCMPRPEALIEGFVSLQKRIARGEPAGYQRYREQIDWYKANQRRVLGDNMLPDYTYDWYYAGGIA</sequence>
<evidence type="ECO:0000313" key="8">
    <source>
        <dbReference type="Proteomes" id="UP000010816"/>
    </source>
</evidence>
<dbReference type="Gene3D" id="3.40.50.12280">
    <property type="match status" value="1"/>
</dbReference>
<gene>
    <name evidence="7" type="ORF">Thimo_2410</name>
</gene>
<dbReference type="InterPro" id="IPR006138">
    <property type="entry name" value="NADH_UQ_OxRdtase_20Kd_su"/>
</dbReference>
<evidence type="ECO:0000259" key="6">
    <source>
        <dbReference type="Pfam" id="PF01058"/>
    </source>
</evidence>
<keyword evidence="3" id="KW-1278">Translocase</keyword>
<evidence type="ECO:0000256" key="3">
    <source>
        <dbReference type="ARBA" id="ARBA00022967"/>
    </source>
</evidence>
<keyword evidence="8" id="KW-1185">Reference proteome</keyword>
<feature type="domain" description="NADH:ubiquinone oxidoreductase-like 20kDa subunit" evidence="6">
    <location>
        <begin position="51"/>
        <end position="160"/>
    </location>
</feature>
<dbReference type="PATRIC" id="fig|765912.4.peg.2361"/>
<keyword evidence="2" id="KW-0874">Quinone</keyword>